<dbReference type="VEuPathDB" id="TrichDB:TVAG_483520"/>
<sequence length="256" mass="28982">MDSTSIQPIDEEPAENDVFPEHLLKIHDALTKFETECNNRLDELDIDVDTLLGKASATRSSIANTSSNSSCSSIASLEMVNLESARQNSDLAIISDEEFDFNCSINQLIMNIRNDLKTKSSTRRLIGKVNQKFVDSSLQRFSSQVTAMVNQQVNQKHSELEEEIKQIETEIDNLKEQAQKEFAELRAAIKDIQQLQEKSTNENGNKKSLSQKITSPTLIRKDSMKFRRPKSTNKIPSITELMLNATRPESIKDIYI</sequence>
<feature type="compositionally biased region" description="Polar residues" evidence="1">
    <location>
        <begin position="196"/>
        <end position="217"/>
    </location>
</feature>
<dbReference type="AlphaFoldDB" id="A2ETC4"/>
<dbReference type="SMR" id="A2ETC4"/>
<name>A2ETC4_TRIV3</name>
<evidence type="ECO:0000313" key="3">
    <source>
        <dbReference type="Proteomes" id="UP000001542"/>
    </source>
</evidence>
<dbReference type="VEuPathDB" id="TrichDB:TVAGG3_0620520"/>
<protein>
    <submittedName>
        <fullName evidence="2">Uncharacterized protein</fullName>
    </submittedName>
</protein>
<dbReference type="EMBL" id="DS113485">
    <property type="protein sequence ID" value="EAY04114.1"/>
    <property type="molecule type" value="Genomic_DNA"/>
</dbReference>
<dbReference type="KEGG" id="tva:4761963"/>
<accession>A2ETC4</accession>
<reference evidence="2" key="1">
    <citation type="submission" date="2006-10" db="EMBL/GenBank/DDBJ databases">
        <authorList>
            <person name="Amadeo P."/>
            <person name="Zhao Q."/>
            <person name="Wortman J."/>
            <person name="Fraser-Liggett C."/>
            <person name="Carlton J."/>
        </authorList>
    </citation>
    <scope>NUCLEOTIDE SEQUENCE</scope>
    <source>
        <strain evidence="2">G3</strain>
    </source>
</reference>
<dbReference type="Proteomes" id="UP000001542">
    <property type="component" value="Unassembled WGS sequence"/>
</dbReference>
<keyword evidence="3" id="KW-1185">Reference proteome</keyword>
<evidence type="ECO:0000256" key="1">
    <source>
        <dbReference type="SAM" id="MobiDB-lite"/>
    </source>
</evidence>
<organism evidence="2 3">
    <name type="scientific">Trichomonas vaginalis (strain ATCC PRA-98 / G3)</name>
    <dbReference type="NCBI Taxonomy" id="412133"/>
    <lineage>
        <taxon>Eukaryota</taxon>
        <taxon>Metamonada</taxon>
        <taxon>Parabasalia</taxon>
        <taxon>Trichomonadida</taxon>
        <taxon>Trichomonadidae</taxon>
        <taxon>Trichomonas</taxon>
    </lineage>
</organism>
<feature type="region of interest" description="Disordered" evidence="1">
    <location>
        <begin position="196"/>
        <end position="230"/>
    </location>
</feature>
<dbReference type="OrthoDB" id="10550709at2759"/>
<evidence type="ECO:0000313" key="2">
    <source>
        <dbReference type="EMBL" id="EAY04114.1"/>
    </source>
</evidence>
<proteinExistence type="predicted"/>
<dbReference type="InParanoid" id="A2ETC4"/>
<reference evidence="2" key="2">
    <citation type="journal article" date="2007" name="Science">
        <title>Draft genome sequence of the sexually transmitted pathogen Trichomonas vaginalis.</title>
        <authorList>
            <person name="Carlton J.M."/>
            <person name="Hirt R.P."/>
            <person name="Silva J.C."/>
            <person name="Delcher A.L."/>
            <person name="Schatz M."/>
            <person name="Zhao Q."/>
            <person name="Wortman J.R."/>
            <person name="Bidwell S.L."/>
            <person name="Alsmark U.C.M."/>
            <person name="Besteiro S."/>
            <person name="Sicheritz-Ponten T."/>
            <person name="Noel C.J."/>
            <person name="Dacks J.B."/>
            <person name="Foster P.G."/>
            <person name="Simillion C."/>
            <person name="Van de Peer Y."/>
            <person name="Miranda-Saavedra D."/>
            <person name="Barton G.J."/>
            <person name="Westrop G.D."/>
            <person name="Mueller S."/>
            <person name="Dessi D."/>
            <person name="Fiori P.L."/>
            <person name="Ren Q."/>
            <person name="Paulsen I."/>
            <person name="Zhang H."/>
            <person name="Bastida-Corcuera F.D."/>
            <person name="Simoes-Barbosa A."/>
            <person name="Brown M.T."/>
            <person name="Hayes R.D."/>
            <person name="Mukherjee M."/>
            <person name="Okumura C.Y."/>
            <person name="Schneider R."/>
            <person name="Smith A.J."/>
            <person name="Vanacova S."/>
            <person name="Villalvazo M."/>
            <person name="Haas B.J."/>
            <person name="Pertea M."/>
            <person name="Feldblyum T.V."/>
            <person name="Utterback T.R."/>
            <person name="Shu C.L."/>
            <person name="Osoegawa K."/>
            <person name="de Jong P.J."/>
            <person name="Hrdy I."/>
            <person name="Horvathova L."/>
            <person name="Zubacova Z."/>
            <person name="Dolezal P."/>
            <person name="Malik S.B."/>
            <person name="Logsdon J.M. Jr."/>
            <person name="Henze K."/>
            <person name="Gupta A."/>
            <person name="Wang C.C."/>
            <person name="Dunne R.L."/>
            <person name="Upcroft J.A."/>
            <person name="Upcroft P."/>
            <person name="White O."/>
            <person name="Salzberg S.L."/>
            <person name="Tang P."/>
            <person name="Chiu C.-H."/>
            <person name="Lee Y.-S."/>
            <person name="Embley T.M."/>
            <person name="Coombs G.H."/>
            <person name="Mottram J.C."/>
            <person name="Tachezy J."/>
            <person name="Fraser-Liggett C.M."/>
            <person name="Johnson P.J."/>
        </authorList>
    </citation>
    <scope>NUCLEOTIDE SEQUENCE [LARGE SCALE GENOMIC DNA]</scope>
    <source>
        <strain evidence="2">G3</strain>
    </source>
</reference>
<dbReference type="RefSeq" id="XP_001316337.1">
    <property type="nucleotide sequence ID" value="XM_001316302.1"/>
</dbReference>
<gene>
    <name evidence="2" type="ORF">TVAG_483520</name>
</gene>